<dbReference type="PANTHER" id="PTHR43409:SF7">
    <property type="entry name" value="BLL1977 PROTEIN"/>
    <property type="match status" value="1"/>
</dbReference>
<evidence type="ECO:0000256" key="4">
    <source>
        <dbReference type="ARBA" id="ARBA00023004"/>
    </source>
</evidence>
<dbReference type="GO" id="GO:0003824">
    <property type="term" value="F:catalytic activity"/>
    <property type="evidence" value="ECO:0007669"/>
    <property type="project" value="InterPro"/>
</dbReference>
<dbReference type="SMART" id="SM00729">
    <property type="entry name" value="Elp3"/>
    <property type="match status" value="1"/>
</dbReference>
<proteinExistence type="predicted"/>
<organism evidence="7 8">
    <name type="scientific">Candidatus Roizmanbacteria bacterium RIFCSPLOWO2_01_FULL_45_11</name>
    <dbReference type="NCBI Taxonomy" id="1802070"/>
    <lineage>
        <taxon>Bacteria</taxon>
        <taxon>Candidatus Roizmaniibacteriota</taxon>
    </lineage>
</organism>
<dbReference type="InterPro" id="IPR006638">
    <property type="entry name" value="Elp3/MiaA/NifB-like_rSAM"/>
</dbReference>
<dbReference type="SUPFAM" id="SSF102114">
    <property type="entry name" value="Radical SAM enzymes"/>
    <property type="match status" value="1"/>
</dbReference>
<comment type="caution">
    <text evidence="7">The sequence shown here is derived from an EMBL/GenBank/DDBJ whole genome shotgun (WGS) entry which is preliminary data.</text>
</comment>
<keyword evidence="3" id="KW-0479">Metal-binding</keyword>
<dbReference type="Proteomes" id="UP000178486">
    <property type="component" value="Unassembled WGS sequence"/>
</dbReference>
<comment type="cofactor">
    <cofactor evidence="1">
        <name>[4Fe-4S] cluster</name>
        <dbReference type="ChEBI" id="CHEBI:49883"/>
    </cofactor>
</comment>
<sequence>MTTKKQQPLTIAIASPPLKGPGVPLLSQNRQFQWYRSPVTSYTIYPVVPAYAATFLQSKGYRVQWMDYVAEKKSYEEFLRDMGERDIDIIAIETKTPVVQQHWRIINDIKKRYPSMTCVLMGDHVTALPHESFEHSNVDYVLAGGDFDFRLLGLVSHLDGTNKTWGQGIYYRDKNGTIVSTGGDKRGNNLTKLPMIDRQLTKWWLYSGDNGNFKYKPNTYTMIGRDCWWRRPSKDGKAGCTFCSWTSIFPTWRTGTPTQLLDEIGHLIDIGVKEVFDDTGTFPVGDWLKEFCAGMVSRGYSSKIIFGCNMRAGALKQSEFRMMKKAGFRFILYGLESVNQKTIDRLNKGTTVVALEQSVKWAKKAGLAPHITIMFGYPWETKEDAERTVAFAQKLYREGAIDTLQATILMPYPGTALYDEAVKNKWLRFTDYSRYDMGEPVLTCPISDDDLKNIVQDCYHAFWSPSYIIRRLFEVRSFHDVIFLLFLGMKYVSKLLDFRKKGYDG</sequence>
<reference evidence="7 8" key="1">
    <citation type="journal article" date="2016" name="Nat. Commun.">
        <title>Thousands of microbial genomes shed light on interconnected biogeochemical processes in an aquifer system.</title>
        <authorList>
            <person name="Anantharaman K."/>
            <person name="Brown C.T."/>
            <person name="Hug L.A."/>
            <person name="Sharon I."/>
            <person name="Castelle C.J."/>
            <person name="Probst A.J."/>
            <person name="Thomas B.C."/>
            <person name="Singh A."/>
            <person name="Wilkins M.J."/>
            <person name="Karaoz U."/>
            <person name="Brodie E.L."/>
            <person name="Williams K.H."/>
            <person name="Hubbard S.S."/>
            <person name="Banfield J.F."/>
        </authorList>
    </citation>
    <scope>NUCLEOTIDE SEQUENCE [LARGE SCALE GENOMIC DNA]</scope>
</reference>
<keyword evidence="2" id="KW-0949">S-adenosyl-L-methionine</keyword>
<dbReference type="Gene3D" id="3.20.20.70">
    <property type="entry name" value="Aldolase class I"/>
    <property type="match status" value="1"/>
</dbReference>
<evidence type="ECO:0000256" key="2">
    <source>
        <dbReference type="ARBA" id="ARBA00022691"/>
    </source>
</evidence>
<feature type="domain" description="Radical SAM core" evidence="6">
    <location>
        <begin position="213"/>
        <end position="439"/>
    </location>
</feature>
<evidence type="ECO:0000313" key="8">
    <source>
        <dbReference type="Proteomes" id="UP000178486"/>
    </source>
</evidence>
<dbReference type="Pfam" id="PF04055">
    <property type="entry name" value="Radical_SAM"/>
    <property type="match status" value="1"/>
</dbReference>
<dbReference type="EMBL" id="MGAU01000021">
    <property type="protein sequence ID" value="OGK55172.1"/>
    <property type="molecule type" value="Genomic_DNA"/>
</dbReference>
<evidence type="ECO:0000256" key="5">
    <source>
        <dbReference type="ARBA" id="ARBA00023014"/>
    </source>
</evidence>
<name>A0A1F7JHV3_9BACT</name>
<dbReference type="SFLD" id="SFLDS00029">
    <property type="entry name" value="Radical_SAM"/>
    <property type="match status" value="1"/>
</dbReference>
<keyword evidence="4" id="KW-0408">Iron</keyword>
<dbReference type="InterPro" id="IPR051198">
    <property type="entry name" value="BchE-like"/>
</dbReference>
<evidence type="ECO:0000256" key="3">
    <source>
        <dbReference type="ARBA" id="ARBA00022723"/>
    </source>
</evidence>
<evidence type="ECO:0000313" key="7">
    <source>
        <dbReference type="EMBL" id="OGK55172.1"/>
    </source>
</evidence>
<protein>
    <recommendedName>
        <fullName evidence="6">Radical SAM core domain-containing protein</fullName>
    </recommendedName>
</protein>
<evidence type="ECO:0000256" key="1">
    <source>
        <dbReference type="ARBA" id="ARBA00001966"/>
    </source>
</evidence>
<dbReference type="PROSITE" id="PS51918">
    <property type="entry name" value="RADICAL_SAM"/>
    <property type="match status" value="1"/>
</dbReference>
<evidence type="ECO:0000259" key="6">
    <source>
        <dbReference type="PROSITE" id="PS51918"/>
    </source>
</evidence>
<keyword evidence="5" id="KW-0411">Iron-sulfur</keyword>
<dbReference type="InterPro" id="IPR007197">
    <property type="entry name" value="rSAM"/>
</dbReference>
<dbReference type="Gene3D" id="3.40.50.280">
    <property type="entry name" value="Cobalamin-binding domain"/>
    <property type="match status" value="1"/>
</dbReference>
<dbReference type="AlphaFoldDB" id="A0A1F7JHV3"/>
<accession>A0A1F7JHV3</accession>
<dbReference type="InterPro" id="IPR013785">
    <property type="entry name" value="Aldolase_TIM"/>
</dbReference>
<dbReference type="GO" id="GO:0051536">
    <property type="term" value="F:iron-sulfur cluster binding"/>
    <property type="evidence" value="ECO:0007669"/>
    <property type="project" value="UniProtKB-KW"/>
</dbReference>
<dbReference type="SFLD" id="SFLDG01082">
    <property type="entry name" value="B12-binding_domain_containing"/>
    <property type="match status" value="1"/>
</dbReference>
<dbReference type="InterPro" id="IPR058240">
    <property type="entry name" value="rSAM_sf"/>
</dbReference>
<dbReference type="PANTHER" id="PTHR43409">
    <property type="entry name" value="ANAEROBIC MAGNESIUM-PROTOPORPHYRIN IX MONOMETHYL ESTER CYCLASE-RELATED"/>
    <property type="match status" value="1"/>
</dbReference>
<gene>
    <name evidence="7" type="ORF">A3B56_02800</name>
</gene>
<dbReference type="GO" id="GO:0046872">
    <property type="term" value="F:metal ion binding"/>
    <property type="evidence" value="ECO:0007669"/>
    <property type="project" value="UniProtKB-KW"/>
</dbReference>